<evidence type="ECO:0000256" key="2">
    <source>
        <dbReference type="ARBA" id="ARBA00023015"/>
    </source>
</evidence>
<dbReference type="PANTHER" id="PTHR30537:SF5">
    <property type="entry name" value="HTH-TYPE TRANSCRIPTIONAL ACTIVATOR TTDR-RELATED"/>
    <property type="match status" value="1"/>
</dbReference>
<evidence type="ECO:0000256" key="3">
    <source>
        <dbReference type="ARBA" id="ARBA00023125"/>
    </source>
</evidence>
<dbReference type="InterPro" id="IPR005119">
    <property type="entry name" value="LysR_subst-bd"/>
</dbReference>
<accession>A0A1H7NQ61</accession>
<dbReference type="PANTHER" id="PTHR30537">
    <property type="entry name" value="HTH-TYPE TRANSCRIPTIONAL REGULATOR"/>
    <property type="match status" value="1"/>
</dbReference>
<keyword evidence="7" id="KW-1185">Reference proteome</keyword>
<evidence type="ECO:0000259" key="5">
    <source>
        <dbReference type="PROSITE" id="PS50931"/>
    </source>
</evidence>
<dbReference type="PRINTS" id="PR00039">
    <property type="entry name" value="HTHLYSR"/>
</dbReference>
<dbReference type="Pfam" id="PF03466">
    <property type="entry name" value="LysR_substrate"/>
    <property type="match status" value="1"/>
</dbReference>
<keyword evidence="2" id="KW-0805">Transcription regulation</keyword>
<reference evidence="7" key="1">
    <citation type="submission" date="2016-10" db="EMBL/GenBank/DDBJ databases">
        <authorList>
            <person name="Varghese N."/>
            <person name="Submissions S."/>
        </authorList>
    </citation>
    <scope>NUCLEOTIDE SEQUENCE [LARGE SCALE GENOMIC DNA]</scope>
    <source>
        <strain evidence="7">LMG 26416</strain>
    </source>
</reference>
<name>A0A1H7NQ61_9BURK</name>
<dbReference type="InterPro" id="IPR036388">
    <property type="entry name" value="WH-like_DNA-bd_sf"/>
</dbReference>
<evidence type="ECO:0000313" key="7">
    <source>
        <dbReference type="Proteomes" id="UP000199120"/>
    </source>
</evidence>
<dbReference type="InterPro" id="IPR000847">
    <property type="entry name" value="LysR_HTH_N"/>
</dbReference>
<evidence type="ECO:0000256" key="4">
    <source>
        <dbReference type="ARBA" id="ARBA00023163"/>
    </source>
</evidence>
<dbReference type="RefSeq" id="WP_090550487.1">
    <property type="nucleotide sequence ID" value="NZ_FNSR01000002.1"/>
</dbReference>
<dbReference type="FunFam" id="3.40.190.290:FF:000001">
    <property type="entry name" value="Transcriptional regulator, LysR family"/>
    <property type="match status" value="1"/>
</dbReference>
<dbReference type="GO" id="GO:0003700">
    <property type="term" value="F:DNA-binding transcription factor activity"/>
    <property type="evidence" value="ECO:0007669"/>
    <property type="project" value="InterPro"/>
</dbReference>
<dbReference type="Gene3D" id="1.10.10.10">
    <property type="entry name" value="Winged helix-like DNA-binding domain superfamily/Winged helix DNA-binding domain"/>
    <property type="match status" value="1"/>
</dbReference>
<sequence>MAGFDERILNGMGVLSAIVDSGSFAAAGERLDMSQSGVSRSIARLEARLGVRLLDRTTRSVKLTDEGRRFYEQVMPLLAALEEAATSTAQGATAVRGKLRVNVDPFFSRLVLAPRLGAFVEQYPELRIELVTRDQLGDMIADGFDLAVRFGFPRPSSLVARKLLDTRILTVAAPSYLKRHGRPLQPADLASDAHACIHFRDPDTGHPFAWEFHRGRKKITVDAAGRLTVNDVGTMHSVCLAGHGIAQVMELGVEPFVADGRLIELFPDWPDERFPLYALYPSRHHVPAKVRTFLDFIVSLAEPSAKTADRKRRA</sequence>
<proteinExistence type="inferred from homology"/>
<dbReference type="InterPro" id="IPR058163">
    <property type="entry name" value="LysR-type_TF_proteobact-type"/>
</dbReference>
<comment type="similarity">
    <text evidence="1">Belongs to the LysR transcriptional regulatory family.</text>
</comment>
<dbReference type="PROSITE" id="PS50931">
    <property type="entry name" value="HTH_LYSR"/>
    <property type="match status" value="1"/>
</dbReference>
<dbReference type="SUPFAM" id="SSF46785">
    <property type="entry name" value="Winged helix' DNA-binding domain"/>
    <property type="match status" value="1"/>
</dbReference>
<gene>
    <name evidence="6" type="ORF">SAMN05192542_10635</name>
</gene>
<evidence type="ECO:0000256" key="1">
    <source>
        <dbReference type="ARBA" id="ARBA00009437"/>
    </source>
</evidence>
<protein>
    <submittedName>
        <fullName evidence="6">DNA-binding transcriptional regulator, LysR family</fullName>
    </submittedName>
</protein>
<dbReference type="GO" id="GO:0003677">
    <property type="term" value="F:DNA binding"/>
    <property type="evidence" value="ECO:0007669"/>
    <property type="project" value="UniProtKB-KW"/>
</dbReference>
<dbReference type="AlphaFoldDB" id="A0A1H7NQ61"/>
<dbReference type="CDD" id="cd08422">
    <property type="entry name" value="PBP2_CrgA_like"/>
    <property type="match status" value="1"/>
</dbReference>
<dbReference type="OrthoDB" id="8650959at2"/>
<dbReference type="Gene3D" id="3.40.190.290">
    <property type="match status" value="1"/>
</dbReference>
<dbReference type="SUPFAM" id="SSF53850">
    <property type="entry name" value="Periplasmic binding protein-like II"/>
    <property type="match status" value="1"/>
</dbReference>
<feature type="domain" description="HTH lysR-type" evidence="5">
    <location>
        <begin position="14"/>
        <end position="64"/>
    </location>
</feature>
<dbReference type="InterPro" id="IPR036390">
    <property type="entry name" value="WH_DNA-bd_sf"/>
</dbReference>
<dbReference type="Pfam" id="PF00126">
    <property type="entry name" value="HTH_1"/>
    <property type="match status" value="1"/>
</dbReference>
<keyword evidence="3 6" id="KW-0238">DNA-binding</keyword>
<evidence type="ECO:0000313" key="6">
    <source>
        <dbReference type="EMBL" id="SEL25683.1"/>
    </source>
</evidence>
<dbReference type="EMBL" id="FOAJ01000006">
    <property type="protein sequence ID" value="SEL25683.1"/>
    <property type="molecule type" value="Genomic_DNA"/>
</dbReference>
<dbReference type="FunFam" id="1.10.10.10:FF:000001">
    <property type="entry name" value="LysR family transcriptional regulator"/>
    <property type="match status" value="1"/>
</dbReference>
<dbReference type="Proteomes" id="UP000199120">
    <property type="component" value="Unassembled WGS sequence"/>
</dbReference>
<dbReference type="STRING" id="416943.SAMN05445871_5167"/>
<keyword evidence="4" id="KW-0804">Transcription</keyword>
<organism evidence="6 7">
    <name type="scientific">Paraburkholderia caballeronis</name>
    <dbReference type="NCBI Taxonomy" id="416943"/>
    <lineage>
        <taxon>Bacteria</taxon>
        <taxon>Pseudomonadati</taxon>
        <taxon>Pseudomonadota</taxon>
        <taxon>Betaproteobacteria</taxon>
        <taxon>Burkholderiales</taxon>
        <taxon>Burkholderiaceae</taxon>
        <taxon>Paraburkholderia</taxon>
    </lineage>
</organism>